<keyword evidence="1" id="KW-0472">Membrane</keyword>
<reference evidence="2" key="1">
    <citation type="submission" date="2016-10" db="EMBL/GenBank/DDBJ databases">
        <authorList>
            <person name="de Groot N.N."/>
        </authorList>
    </citation>
    <scope>NUCLEOTIDE SEQUENCE</scope>
</reference>
<feature type="transmembrane region" description="Helical" evidence="1">
    <location>
        <begin position="129"/>
        <end position="157"/>
    </location>
</feature>
<gene>
    <name evidence="2" type="ORF">MNB_SUP05-5-413</name>
</gene>
<evidence type="ECO:0000256" key="1">
    <source>
        <dbReference type="SAM" id="Phobius"/>
    </source>
</evidence>
<proteinExistence type="predicted"/>
<keyword evidence="1" id="KW-1133">Transmembrane helix</keyword>
<evidence type="ECO:0000313" key="2">
    <source>
        <dbReference type="EMBL" id="SFV63405.1"/>
    </source>
</evidence>
<feature type="transmembrane region" description="Helical" evidence="1">
    <location>
        <begin position="63"/>
        <end position="84"/>
    </location>
</feature>
<organism evidence="2">
    <name type="scientific">hydrothermal vent metagenome</name>
    <dbReference type="NCBI Taxonomy" id="652676"/>
    <lineage>
        <taxon>unclassified sequences</taxon>
        <taxon>metagenomes</taxon>
        <taxon>ecological metagenomes</taxon>
    </lineage>
</organism>
<dbReference type="AlphaFoldDB" id="A0A1W1CCG4"/>
<feature type="transmembrane region" description="Helical" evidence="1">
    <location>
        <begin position="163"/>
        <end position="187"/>
    </location>
</feature>
<name>A0A1W1CCG4_9ZZZZ</name>
<feature type="transmembrane region" description="Helical" evidence="1">
    <location>
        <begin position="90"/>
        <end position="108"/>
    </location>
</feature>
<sequence>MTIEEFITTIQNEGISTNITLLIWFCIYLYIAWAISVHRITILGPNSVAKFGDVLPNKRIGRYLLVIFLLLIISFVFALINGIISSFLPQTMLITGIITNLIMFYFLIKVSLKFPAIAIDNKDNIKVNLATGQISSLFLILVLFPFLFSVGLVYIIQLLGDNIFISTLSFLIQFFVSYWSIVSLSLCHQELQSQDIS</sequence>
<keyword evidence="1" id="KW-0812">Transmembrane</keyword>
<accession>A0A1W1CCG4</accession>
<protein>
    <submittedName>
        <fullName evidence="2">Uncharacterized protein</fullName>
    </submittedName>
</protein>
<dbReference type="EMBL" id="FPHJ01000040">
    <property type="protein sequence ID" value="SFV63405.1"/>
    <property type="molecule type" value="Genomic_DNA"/>
</dbReference>
<feature type="transmembrane region" description="Helical" evidence="1">
    <location>
        <begin position="21"/>
        <end position="42"/>
    </location>
</feature>